<dbReference type="Pfam" id="PF14534">
    <property type="entry name" value="DUF4440"/>
    <property type="match status" value="1"/>
</dbReference>
<dbReference type="Proteomes" id="UP000239772">
    <property type="component" value="Unassembled WGS sequence"/>
</dbReference>
<evidence type="ECO:0000256" key="1">
    <source>
        <dbReference type="SAM" id="SignalP"/>
    </source>
</evidence>
<name>A0A2T1HNR7_9HYPH</name>
<organism evidence="3 4">
    <name type="scientific">Alsobacter soli</name>
    <dbReference type="NCBI Taxonomy" id="2109933"/>
    <lineage>
        <taxon>Bacteria</taxon>
        <taxon>Pseudomonadati</taxon>
        <taxon>Pseudomonadota</taxon>
        <taxon>Alphaproteobacteria</taxon>
        <taxon>Hyphomicrobiales</taxon>
        <taxon>Alsobacteraceae</taxon>
        <taxon>Alsobacter</taxon>
    </lineage>
</organism>
<dbReference type="NCBIfam" id="TIGR02246">
    <property type="entry name" value="SgcJ/EcaC family oxidoreductase"/>
    <property type="match status" value="1"/>
</dbReference>
<dbReference type="EMBL" id="PVZS01000028">
    <property type="protein sequence ID" value="PSC03282.1"/>
    <property type="molecule type" value="Genomic_DNA"/>
</dbReference>
<feature type="chain" id="PRO_5015687344" evidence="1">
    <location>
        <begin position="22"/>
        <end position="143"/>
    </location>
</feature>
<evidence type="ECO:0000313" key="3">
    <source>
        <dbReference type="EMBL" id="PSC03282.1"/>
    </source>
</evidence>
<dbReference type="SUPFAM" id="SSF54427">
    <property type="entry name" value="NTF2-like"/>
    <property type="match status" value="1"/>
</dbReference>
<feature type="signal peptide" evidence="1">
    <location>
        <begin position="1"/>
        <end position="21"/>
    </location>
</feature>
<gene>
    <name evidence="3" type="ORF">SLNSH_19700</name>
</gene>
<dbReference type="InterPro" id="IPR032710">
    <property type="entry name" value="NTF2-like_dom_sf"/>
</dbReference>
<sequence>MRKLFVLASACVALSAVSASAQDKAAITKLNDAFEAAFKKGDFAAVGSMYAEDAFLLPSGSPMIHGRSKIQGYWTEAAKTIGDLKLTTEDVKPLGESSAREIGTFTLASKGEPRQEMSGKYVVIWEKSGGAWKLATDIWNSDK</sequence>
<comment type="caution">
    <text evidence="3">The sequence shown here is derived from an EMBL/GenBank/DDBJ whole genome shotgun (WGS) entry which is preliminary data.</text>
</comment>
<dbReference type="OrthoDB" id="7630482at2"/>
<dbReference type="InterPro" id="IPR027843">
    <property type="entry name" value="DUF4440"/>
</dbReference>
<keyword evidence="1" id="KW-0732">Signal</keyword>
<dbReference type="AlphaFoldDB" id="A0A2T1HNR7"/>
<dbReference type="RefSeq" id="WP_106339118.1">
    <property type="nucleotide sequence ID" value="NZ_PVZS01000028.1"/>
</dbReference>
<evidence type="ECO:0000313" key="4">
    <source>
        <dbReference type="Proteomes" id="UP000239772"/>
    </source>
</evidence>
<dbReference type="InterPro" id="IPR011944">
    <property type="entry name" value="Steroid_delta5-4_isomerase"/>
</dbReference>
<evidence type="ECO:0000259" key="2">
    <source>
        <dbReference type="Pfam" id="PF14534"/>
    </source>
</evidence>
<protein>
    <submittedName>
        <fullName evidence="3">DUF4440 domain-containing protein</fullName>
    </submittedName>
</protein>
<dbReference type="Gene3D" id="3.10.450.50">
    <property type="match status" value="1"/>
</dbReference>
<feature type="domain" description="DUF4440" evidence="2">
    <location>
        <begin position="27"/>
        <end position="134"/>
    </location>
</feature>
<proteinExistence type="predicted"/>
<keyword evidence="4" id="KW-1185">Reference proteome</keyword>
<accession>A0A2T1HNR7</accession>
<reference evidence="4" key="1">
    <citation type="submission" date="2018-03" db="EMBL/GenBank/DDBJ databases">
        <authorList>
            <person name="Sun L."/>
            <person name="Liu H."/>
            <person name="Chen W."/>
            <person name="Huang K."/>
            <person name="Liu W."/>
            <person name="Gao X."/>
        </authorList>
    </citation>
    <scope>NUCLEOTIDE SEQUENCE [LARGE SCALE GENOMIC DNA]</scope>
    <source>
        <strain evidence="4">SH9</strain>
    </source>
</reference>